<keyword evidence="2" id="KW-1185">Reference proteome</keyword>
<dbReference type="Proteomes" id="UP000465266">
    <property type="component" value="Unassembled WGS sequence"/>
</dbReference>
<accession>A0ABQ1B9T6</accession>
<proteinExistence type="predicted"/>
<name>A0ABQ1B9T6_9EURO</name>
<sequence>MKGLQDASFAFRSFKATFVQNYYFVGYVFDTHLSATLTLFWNQRDNAKKAHGVTGSSHAKVAFHEPGPKLNFCEDASSAIQTSLPIGGPDDVPNDQSKTRLLTLEFSDRNDNHEERDVIGTYPQGGSSRQLCLGCVLRVS</sequence>
<evidence type="ECO:0000313" key="2">
    <source>
        <dbReference type="Proteomes" id="UP000465266"/>
    </source>
</evidence>
<comment type="caution">
    <text evidence="1">The sequence shown here is derived from an EMBL/GenBank/DDBJ whole genome shotgun (WGS) entry which is preliminary data.</text>
</comment>
<organism evidence="1 2">
    <name type="scientific">Aspergillus udagawae</name>
    <dbReference type="NCBI Taxonomy" id="91492"/>
    <lineage>
        <taxon>Eukaryota</taxon>
        <taxon>Fungi</taxon>
        <taxon>Dikarya</taxon>
        <taxon>Ascomycota</taxon>
        <taxon>Pezizomycotina</taxon>
        <taxon>Eurotiomycetes</taxon>
        <taxon>Eurotiomycetidae</taxon>
        <taxon>Eurotiales</taxon>
        <taxon>Aspergillaceae</taxon>
        <taxon>Aspergillus</taxon>
        <taxon>Aspergillus subgen. Fumigati</taxon>
    </lineage>
</organism>
<protein>
    <submittedName>
        <fullName evidence="1">MFS toxin efflux pump</fullName>
    </submittedName>
</protein>
<dbReference type="EMBL" id="BLKG01000129">
    <property type="protein sequence ID" value="GFF96431.1"/>
    <property type="molecule type" value="Genomic_DNA"/>
</dbReference>
<reference evidence="1 2" key="1">
    <citation type="submission" date="2020-01" db="EMBL/GenBank/DDBJ databases">
        <title>Draft genome sequence of Aspergillus udagawae IFM 53868.</title>
        <authorList>
            <person name="Takahashi H."/>
            <person name="Yaguchi T."/>
        </authorList>
    </citation>
    <scope>NUCLEOTIDE SEQUENCE [LARGE SCALE GENOMIC DNA]</scope>
    <source>
        <strain evidence="1 2">IFM 53868</strain>
    </source>
</reference>
<gene>
    <name evidence="1" type="ORF">IFM53868_08537</name>
</gene>
<evidence type="ECO:0000313" key="1">
    <source>
        <dbReference type="EMBL" id="GFF96431.1"/>
    </source>
</evidence>